<reference evidence="5 6" key="1">
    <citation type="submission" date="2015-09" db="EMBL/GenBank/DDBJ databases">
        <title>Trachymyrmex zeteki WGS genome.</title>
        <authorList>
            <person name="Nygaard S."/>
            <person name="Hu H."/>
            <person name="Boomsma J."/>
            <person name="Zhang G."/>
        </authorList>
    </citation>
    <scope>NUCLEOTIDE SEQUENCE [LARGE SCALE GENOMIC DNA]</scope>
    <source>
        <strain evidence="5">Tzet28-1</strain>
        <tissue evidence="5">Whole body</tissue>
    </source>
</reference>
<feature type="non-terminal residue" evidence="5">
    <location>
        <position position="1"/>
    </location>
</feature>
<keyword evidence="6" id="KW-1185">Reference proteome</keyword>
<evidence type="ECO:0000256" key="3">
    <source>
        <dbReference type="ARBA" id="ARBA00023180"/>
    </source>
</evidence>
<dbReference type="GO" id="GO:0005886">
    <property type="term" value="C:plasma membrane"/>
    <property type="evidence" value="ECO:0007669"/>
    <property type="project" value="TreeGrafter"/>
</dbReference>
<dbReference type="PANTHER" id="PTHR11731:SF200">
    <property type="entry name" value="DIPEPTIDYL PEPTIDASE 10, ISOFORM B"/>
    <property type="match status" value="1"/>
</dbReference>
<protein>
    <submittedName>
        <fullName evidence="5">Venom dipeptidyl peptidase 4</fullName>
    </submittedName>
</protein>
<dbReference type="AlphaFoldDB" id="A0A151WUI1"/>
<evidence type="ECO:0000313" key="5">
    <source>
        <dbReference type="EMBL" id="KYQ51401.1"/>
    </source>
</evidence>
<dbReference type="GO" id="GO:0008236">
    <property type="term" value="F:serine-type peptidase activity"/>
    <property type="evidence" value="ECO:0007669"/>
    <property type="project" value="UniProtKB-KW"/>
</dbReference>
<dbReference type="InterPro" id="IPR029058">
    <property type="entry name" value="AB_hydrolase_fold"/>
</dbReference>
<feature type="domain" description="Peptidase S9 prolyl oligopeptidase catalytic" evidence="4">
    <location>
        <begin position="2"/>
        <end position="154"/>
    </location>
</feature>
<dbReference type="SUPFAM" id="SSF53474">
    <property type="entry name" value="alpha/beta-Hydrolases"/>
    <property type="match status" value="1"/>
</dbReference>
<dbReference type="GO" id="GO:0004177">
    <property type="term" value="F:aminopeptidase activity"/>
    <property type="evidence" value="ECO:0007669"/>
    <property type="project" value="UniProtKB-KW"/>
</dbReference>
<keyword evidence="2" id="KW-0720">Serine protease</keyword>
<dbReference type="Proteomes" id="UP000075809">
    <property type="component" value="Unassembled WGS sequence"/>
</dbReference>
<name>A0A151WUI1_9HYME</name>
<dbReference type="Pfam" id="PF00326">
    <property type="entry name" value="Peptidase_S9"/>
    <property type="match status" value="1"/>
</dbReference>
<gene>
    <name evidence="5" type="ORF">ALC60_09496</name>
</gene>
<dbReference type="GO" id="GO:0006508">
    <property type="term" value="P:proteolysis"/>
    <property type="evidence" value="ECO:0007669"/>
    <property type="project" value="InterPro"/>
</dbReference>
<dbReference type="GO" id="GO:0008239">
    <property type="term" value="F:dipeptidyl-peptidase activity"/>
    <property type="evidence" value="ECO:0007669"/>
    <property type="project" value="TreeGrafter"/>
</dbReference>
<keyword evidence="3" id="KW-0325">Glycoprotein</keyword>
<dbReference type="STRING" id="64791.A0A151WUI1"/>
<dbReference type="Gene3D" id="3.40.50.1820">
    <property type="entry name" value="alpha/beta hydrolase"/>
    <property type="match status" value="1"/>
</dbReference>
<keyword evidence="1" id="KW-0378">Hydrolase</keyword>
<dbReference type="InterPro" id="IPR050278">
    <property type="entry name" value="Serine_Prot_S9B/DPPIV"/>
</dbReference>
<evidence type="ECO:0000256" key="2">
    <source>
        <dbReference type="ARBA" id="ARBA00022825"/>
    </source>
</evidence>
<proteinExistence type="predicted"/>
<organism evidence="5 6">
    <name type="scientific">Mycetomoellerius zeteki</name>
    <dbReference type="NCBI Taxonomy" id="64791"/>
    <lineage>
        <taxon>Eukaryota</taxon>
        <taxon>Metazoa</taxon>
        <taxon>Ecdysozoa</taxon>
        <taxon>Arthropoda</taxon>
        <taxon>Hexapoda</taxon>
        <taxon>Insecta</taxon>
        <taxon>Pterygota</taxon>
        <taxon>Neoptera</taxon>
        <taxon>Endopterygota</taxon>
        <taxon>Hymenoptera</taxon>
        <taxon>Apocrita</taxon>
        <taxon>Aculeata</taxon>
        <taxon>Formicoidea</taxon>
        <taxon>Formicidae</taxon>
        <taxon>Myrmicinae</taxon>
        <taxon>Mycetomoellerius</taxon>
    </lineage>
</organism>
<dbReference type="InterPro" id="IPR001375">
    <property type="entry name" value="Peptidase_S9_cat"/>
</dbReference>
<accession>A0A151WUI1</accession>
<keyword evidence="1" id="KW-0031">Aminopeptidase</keyword>
<evidence type="ECO:0000313" key="6">
    <source>
        <dbReference type="Proteomes" id="UP000075809"/>
    </source>
</evidence>
<keyword evidence="1" id="KW-0645">Protease</keyword>
<evidence type="ECO:0000259" key="4">
    <source>
        <dbReference type="Pfam" id="PF00326"/>
    </source>
</evidence>
<evidence type="ECO:0000256" key="1">
    <source>
        <dbReference type="ARBA" id="ARBA00022438"/>
    </source>
</evidence>
<dbReference type="EMBL" id="KQ982742">
    <property type="protein sequence ID" value="KYQ51401.1"/>
    <property type="molecule type" value="Genomic_DNA"/>
</dbReference>
<sequence length="157" mass="18233">RYLQDKLPFIDRTRTAIWGWSYGGYATGMTLAMDLKGVFKCGMSVAPVTDWALYDSIYTERFMGLPTVTDNLQGYEHGQLLNKVENIKNKMYYLIHGTLDDNVHYQQSLMLAKVLEQKDILFRQQTYTDEDHGIVQSRAHLYHSLENFLDECFQTSS</sequence>
<dbReference type="PANTHER" id="PTHR11731">
    <property type="entry name" value="PROTEASE FAMILY S9B,C DIPEPTIDYL-PEPTIDASE IV-RELATED"/>
    <property type="match status" value="1"/>
</dbReference>